<organism evidence="2 3">
    <name type="scientific">Rhamnella rubrinervis</name>
    <dbReference type="NCBI Taxonomy" id="2594499"/>
    <lineage>
        <taxon>Eukaryota</taxon>
        <taxon>Viridiplantae</taxon>
        <taxon>Streptophyta</taxon>
        <taxon>Embryophyta</taxon>
        <taxon>Tracheophyta</taxon>
        <taxon>Spermatophyta</taxon>
        <taxon>Magnoliopsida</taxon>
        <taxon>eudicotyledons</taxon>
        <taxon>Gunneridae</taxon>
        <taxon>Pentapetalae</taxon>
        <taxon>rosids</taxon>
        <taxon>fabids</taxon>
        <taxon>Rosales</taxon>
        <taxon>Rhamnaceae</taxon>
        <taxon>rhamnoid group</taxon>
        <taxon>Rhamneae</taxon>
        <taxon>Rhamnella</taxon>
    </lineage>
</organism>
<proteinExistence type="predicted"/>
<comment type="caution">
    <text evidence="2">The sequence shown here is derived from an EMBL/GenBank/DDBJ whole genome shotgun (WGS) entry which is preliminary data.</text>
</comment>
<protein>
    <submittedName>
        <fullName evidence="2">Uncharacterized protein</fullName>
    </submittedName>
</protein>
<dbReference type="PANTHER" id="PTHR33698">
    <property type="entry name" value="NUCLEAR TRANSPORT FACTOR 2 (NTF2)-LIKE PROTEIN"/>
    <property type="match status" value="1"/>
</dbReference>
<keyword evidence="3" id="KW-1185">Reference proteome</keyword>
<dbReference type="Proteomes" id="UP000796880">
    <property type="component" value="Unassembled WGS sequence"/>
</dbReference>
<reference evidence="2" key="1">
    <citation type="submission" date="2020-03" db="EMBL/GenBank/DDBJ databases">
        <title>A high-quality chromosome-level genome assembly of a woody plant with both climbing and erect habits, Rhamnella rubrinervis.</title>
        <authorList>
            <person name="Lu Z."/>
            <person name="Yang Y."/>
            <person name="Zhu X."/>
            <person name="Sun Y."/>
        </authorList>
    </citation>
    <scope>NUCLEOTIDE SEQUENCE</scope>
    <source>
        <strain evidence="2">BYM</strain>
        <tissue evidence="2">Leaf</tissue>
    </source>
</reference>
<sequence>MGLVSMPTTTIFRTTPISHSDSLSFTSQSPVISSNLLYMHTSSQIHSPFAHQSVLIRSSFYARRTSLLLPVLFNAKNSEPSGAEEEEDDDSRALETVLKLYTAIKNKSIECNKTHVPLGKGFSFHICQVYHGKVIIRNVEMFMEPLLHMEPFRLKMIGYMTTIMEKMSSNPTFRDKAKGAGCILLIVVFLVVASLLFFKFTQQALP</sequence>
<keyword evidence="1" id="KW-0472">Membrane</keyword>
<keyword evidence="1" id="KW-1133">Transmembrane helix</keyword>
<evidence type="ECO:0000256" key="1">
    <source>
        <dbReference type="SAM" id="Phobius"/>
    </source>
</evidence>
<keyword evidence="1" id="KW-0812">Transmembrane</keyword>
<feature type="transmembrane region" description="Helical" evidence="1">
    <location>
        <begin position="177"/>
        <end position="198"/>
    </location>
</feature>
<dbReference type="EMBL" id="VOIH02000003">
    <property type="protein sequence ID" value="KAF3451822.1"/>
    <property type="molecule type" value="Genomic_DNA"/>
</dbReference>
<dbReference type="OrthoDB" id="753811at2759"/>
<name>A0A8K0MMT1_9ROSA</name>
<dbReference type="PANTHER" id="PTHR33698:SF6">
    <property type="entry name" value="TRANSMEMBRANE PROTEIN"/>
    <property type="match status" value="1"/>
</dbReference>
<evidence type="ECO:0000313" key="3">
    <source>
        <dbReference type="Proteomes" id="UP000796880"/>
    </source>
</evidence>
<accession>A0A8K0MMT1</accession>
<gene>
    <name evidence="2" type="ORF">FNV43_RR07918</name>
</gene>
<dbReference type="AlphaFoldDB" id="A0A8K0MMT1"/>
<evidence type="ECO:0000313" key="2">
    <source>
        <dbReference type="EMBL" id="KAF3451822.1"/>
    </source>
</evidence>